<comment type="caution">
    <text evidence="2">The sequence shown here is derived from an EMBL/GenBank/DDBJ whole genome shotgun (WGS) entry which is preliminary data.</text>
</comment>
<reference evidence="2 3" key="1">
    <citation type="submission" date="2019-04" db="EMBL/GenBank/DDBJ databases">
        <title>Niastella caeni sp. nov., isolated from activated sludge.</title>
        <authorList>
            <person name="Sheng M."/>
        </authorList>
    </citation>
    <scope>NUCLEOTIDE SEQUENCE [LARGE SCALE GENOMIC DNA]</scope>
    <source>
        <strain evidence="2 3">HX-2-15</strain>
    </source>
</reference>
<dbReference type="OrthoDB" id="9798407at2"/>
<evidence type="ECO:0000313" key="2">
    <source>
        <dbReference type="EMBL" id="THU36832.1"/>
    </source>
</evidence>
<dbReference type="PANTHER" id="PTHR12110:SF41">
    <property type="entry name" value="INOSOSE DEHYDRATASE"/>
    <property type="match status" value="1"/>
</dbReference>
<gene>
    <name evidence="2" type="ORF">FAM09_17860</name>
</gene>
<dbReference type="PANTHER" id="PTHR12110">
    <property type="entry name" value="HYDROXYPYRUVATE ISOMERASE"/>
    <property type="match status" value="1"/>
</dbReference>
<dbReference type="GO" id="GO:0016853">
    <property type="term" value="F:isomerase activity"/>
    <property type="evidence" value="ECO:0007669"/>
    <property type="project" value="UniProtKB-KW"/>
</dbReference>
<evidence type="ECO:0000259" key="1">
    <source>
        <dbReference type="Pfam" id="PF01261"/>
    </source>
</evidence>
<sequence length="289" mass="32515">MHNRRSFLKATGTLASGLLIGRSAFSMDDFSTDASIKKFGLQLYSLREDLPKDPKGVLKQVASFGYKQVESYEGKQGMFWGMTNKEFKNYMQELGMTIVSSHCNINNDFETKAALAGEIGMKYLICPHLGMQKTIDDFKKAAEKFNACGEICKKNGLRFAYHNHGYSFETLEGQLPQDVLMQNTNAELVDFEMDIYWVVTAGADPIAWLNKYPGRFKLCHVKDRRKGAEPKDHDASIDLGTGSIDFKSILKTGSSKGLEYFIVEQERYDNSTPLKSAAIDAAYMKKLKL</sequence>
<keyword evidence="3" id="KW-1185">Reference proteome</keyword>
<protein>
    <submittedName>
        <fullName evidence="2">Sugar phosphate isomerase/epimerase</fullName>
    </submittedName>
</protein>
<dbReference type="Pfam" id="PF01261">
    <property type="entry name" value="AP_endonuc_2"/>
    <property type="match status" value="1"/>
</dbReference>
<dbReference type="PROSITE" id="PS51318">
    <property type="entry name" value="TAT"/>
    <property type="match status" value="1"/>
</dbReference>
<dbReference type="RefSeq" id="WP_136578508.1">
    <property type="nucleotide sequence ID" value="NZ_STFF01000005.1"/>
</dbReference>
<dbReference type="AlphaFoldDB" id="A0A4S8HUN9"/>
<dbReference type="SUPFAM" id="SSF51658">
    <property type="entry name" value="Xylose isomerase-like"/>
    <property type="match status" value="1"/>
</dbReference>
<accession>A0A4S8HUN9</accession>
<dbReference type="InterPro" id="IPR050312">
    <property type="entry name" value="IolE/XylAMocC-like"/>
</dbReference>
<evidence type="ECO:0000313" key="3">
    <source>
        <dbReference type="Proteomes" id="UP000306918"/>
    </source>
</evidence>
<dbReference type="Proteomes" id="UP000306918">
    <property type="component" value="Unassembled WGS sequence"/>
</dbReference>
<dbReference type="Gene3D" id="3.20.20.150">
    <property type="entry name" value="Divalent-metal-dependent TIM barrel enzymes"/>
    <property type="match status" value="1"/>
</dbReference>
<dbReference type="InterPro" id="IPR006311">
    <property type="entry name" value="TAT_signal"/>
</dbReference>
<feature type="domain" description="Xylose isomerase-like TIM barrel" evidence="1">
    <location>
        <begin position="59"/>
        <end position="286"/>
    </location>
</feature>
<dbReference type="InterPro" id="IPR036237">
    <property type="entry name" value="Xyl_isomerase-like_sf"/>
</dbReference>
<keyword evidence="2" id="KW-0413">Isomerase</keyword>
<dbReference type="EMBL" id="STFF01000005">
    <property type="protein sequence ID" value="THU36832.1"/>
    <property type="molecule type" value="Genomic_DNA"/>
</dbReference>
<name>A0A4S8HUN9_9BACT</name>
<proteinExistence type="predicted"/>
<dbReference type="InterPro" id="IPR013022">
    <property type="entry name" value="Xyl_isomerase-like_TIM-brl"/>
</dbReference>
<organism evidence="2 3">
    <name type="scientific">Niastella caeni</name>
    <dbReference type="NCBI Taxonomy" id="2569763"/>
    <lineage>
        <taxon>Bacteria</taxon>
        <taxon>Pseudomonadati</taxon>
        <taxon>Bacteroidota</taxon>
        <taxon>Chitinophagia</taxon>
        <taxon>Chitinophagales</taxon>
        <taxon>Chitinophagaceae</taxon>
        <taxon>Niastella</taxon>
    </lineage>
</organism>